<feature type="transmembrane region" description="Helical" evidence="6">
    <location>
        <begin position="79"/>
        <end position="105"/>
    </location>
</feature>
<organism evidence="7 8">
    <name type="scientific">Segatella oulorum</name>
    <dbReference type="NCBI Taxonomy" id="28136"/>
    <lineage>
        <taxon>Bacteria</taxon>
        <taxon>Pseudomonadati</taxon>
        <taxon>Bacteroidota</taxon>
        <taxon>Bacteroidia</taxon>
        <taxon>Bacteroidales</taxon>
        <taxon>Prevotellaceae</taxon>
        <taxon>Segatella</taxon>
    </lineage>
</organism>
<dbReference type="eggNOG" id="COG0382">
    <property type="taxonomic scope" value="Bacteria"/>
</dbReference>
<evidence type="ECO:0000256" key="2">
    <source>
        <dbReference type="ARBA" id="ARBA00022475"/>
    </source>
</evidence>
<evidence type="ECO:0000256" key="3">
    <source>
        <dbReference type="ARBA" id="ARBA00022692"/>
    </source>
</evidence>
<keyword evidence="5 6" id="KW-0472">Membrane</keyword>
<feature type="transmembrane region" description="Helical" evidence="6">
    <location>
        <begin position="164"/>
        <end position="181"/>
    </location>
</feature>
<dbReference type="Proteomes" id="UP000190065">
    <property type="component" value="Unassembled WGS sequence"/>
</dbReference>
<feature type="transmembrane region" description="Helical" evidence="6">
    <location>
        <begin position="276"/>
        <end position="295"/>
    </location>
</feature>
<dbReference type="GO" id="GO:0009247">
    <property type="term" value="P:glycolipid biosynthetic process"/>
    <property type="evidence" value="ECO:0007669"/>
    <property type="project" value="TreeGrafter"/>
</dbReference>
<feature type="transmembrane region" description="Helical" evidence="6">
    <location>
        <begin position="134"/>
        <end position="152"/>
    </location>
</feature>
<gene>
    <name evidence="7" type="ORF">SAMN02745202_00465</name>
</gene>
<evidence type="ECO:0000256" key="5">
    <source>
        <dbReference type="ARBA" id="ARBA00023136"/>
    </source>
</evidence>
<dbReference type="Gene3D" id="1.10.357.140">
    <property type="entry name" value="UbiA prenyltransferase"/>
    <property type="match status" value="1"/>
</dbReference>
<evidence type="ECO:0000256" key="6">
    <source>
        <dbReference type="SAM" id="Phobius"/>
    </source>
</evidence>
<keyword evidence="4 6" id="KW-1133">Transmembrane helix</keyword>
<feature type="transmembrane region" description="Helical" evidence="6">
    <location>
        <begin position="39"/>
        <end position="58"/>
    </location>
</feature>
<sequence>MKVLKAVIKLIRPEQWLKNAFVFLPVFFSQHLFTTSYLIAVVYTALAFCFIASAIYCLNDIIDVERDRKHPKKCLRPIAAGLISPVAAYCIMMACIVVSMLLGYMSGSNRFAVMGVLLFYLIMNIAYSFKLKQYAIVDVFIIAIGFVLRAFVGGKCCDIVPTHWLLLMTFLLALFLAFAKRRDDVVLYETENILTRNNITRYTLSFLNQVIGLIAAITMVCYIMYTVSPEVIARFHSSYIYFTSIFVLAGIIKYLQLTMVDVKSGNPTKVLMKNRFIQCCVVGWIVSFFLIVYIGEWCG</sequence>
<evidence type="ECO:0000256" key="1">
    <source>
        <dbReference type="ARBA" id="ARBA00004141"/>
    </source>
</evidence>
<comment type="subcellular location">
    <subcellularLocation>
        <location evidence="1">Membrane</location>
        <topology evidence="1">Multi-pass membrane protein</topology>
    </subcellularLocation>
</comment>
<dbReference type="CDD" id="cd13963">
    <property type="entry name" value="PT_UbiA_2"/>
    <property type="match status" value="1"/>
</dbReference>
<keyword evidence="7" id="KW-0808">Transferase</keyword>
<protein>
    <submittedName>
        <fullName evidence="7">4-hydroxybenzoate polyprenyltransferase</fullName>
    </submittedName>
</protein>
<dbReference type="STRING" id="28136.SAMN02745202_00465"/>
<dbReference type="PANTHER" id="PTHR11048">
    <property type="entry name" value="PRENYLTRANSFERASES"/>
    <property type="match status" value="1"/>
</dbReference>
<feature type="transmembrane region" description="Helical" evidence="6">
    <location>
        <begin position="202"/>
        <end position="225"/>
    </location>
</feature>
<keyword evidence="3 6" id="KW-0812">Transmembrane</keyword>
<feature type="transmembrane region" description="Helical" evidence="6">
    <location>
        <begin position="111"/>
        <end position="127"/>
    </location>
</feature>
<dbReference type="AlphaFoldDB" id="A0A1T4LND7"/>
<dbReference type="RefSeq" id="WP_078805454.1">
    <property type="nucleotide sequence ID" value="NZ_FUXK01000004.1"/>
</dbReference>
<dbReference type="InterPro" id="IPR039653">
    <property type="entry name" value="Prenyltransferase"/>
</dbReference>
<feature type="transmembrane region" description="Helical" evidence="6">
    <location>
        <begin position="237"/>
        <end position="255"/>
    </location>
</feature>
<accession>A0A1T4LND7</accession>
<dbReference type="Pfam" id="PF01040">
    <property type="entry name" value="UbiA"/>
    <property type="match status" value="1"/>
</dbReference>
<dbReference type="GO" id="GO:0005886">
    <property type="term" value="C:plasma membrane"/>
    <property type="evidence" value="ECO:0007669"/>
    <property type="project" value="TreeGrafter"/>
</dbReference>
<dbReference type="GO" id="GO:0016765">
    <property type="term" value="F:transferase activity, transferring alkyl or aryl (other than methyl) groups"/>
    <property type="evidence" value="ECO:0007669"/>
    <property type="project" value="InterPro"/>
</dbReference>
<dbReference type="EMBL" id="FUXK01000004">
    <property type="protein sequence ID" value="SJZ56225.1"/>
    <property type="molecule type" value="Genomic_DNA"/>
</dbReference>
<dbReference type="InterPro" id="IPR044878">
    <property type="entry name" value="UbiA_sf"/>
</dbReference>
<name>A0A1T4LND7_9BACT</name>
<evidence type="ECO:0000313" key="8">
    <source>
        <dbReference type="Proteomes" id="UP000190065"/>
    </source>
</evidence>
<evidence type="ECO:0000256" key="4">
    <source>
        <dbReference type="ARBA" id="ARBA00022989"/>
    </source>
</evidence>
<dbReference type="PANTHER" id="PTHR11048:SF5">
    <property type="entry name" value="DECAPRENYL-PHOSPHATE PHOSPHORIBOSYLTRANSFERASE"/>
    <property type="match status" value="1"/>
</dbReference>
<evidence type="ECO:0000313" key="7">
    <source>
        <dbReference type="EMBL" id="SJZ56225.1"/>
    </source>
</evidence>
<proteinExistence type="predicted"/>
<dbReference type="InterPro" id="IPR000537">
    <property type="entry name" value="UbiA_prenyltransferase"/>
</dbReference>
<keyword evidence="2" id="KW-1003">Cell membrane</keyword>
<reference evidence="7 8" key="1">
    <citation type="submission" date="2017-02" db="EMBL/GenBank/DDBJ databases">
        <authorList>
            <person name="Peterson S.W."/>
        </authorList>
    </citation>
    <scope>NUCLEOTIDE SEQUENCE [LARGE SCALE GENOMIC DNA]</scope>
    <source>
        <strain evidence="7 8">ATCC 43324</strain>
    </source>
</reference>